<comment type="similarity">
    <text evidence="1">Belongs to the aldehyde dehydrogenase family.</text>
</comment>
<feature type="domain" description="Aldehyde dehydrogenase" evidence="3">
    <location>
        <begin position="244"/>
        <end position="319"/>
    </location>
</feature>
<dbReference type="OrthoDB" id="310895at2759"/>
<dbReference type="InterPro" id="IPR015590">
    <property type="entry name" value="Aldehyde_DH_dom"/>
</dbReference>
<gene>
    <name evidence="4" type="ORF">FA15DRAFT_708284</name>
</gene>
<dbReference type="EMBL" id="ML210307">
    <property type="protein sequence ID" value="TFK20247.1"/>
    <property type="molecule type" value="Genomic_DNA"/>
</dbReference>
<dbReference type="Gene3D" id="3.40.309.10">
    <property type="entry name" value="Aldehyde Dehydrogenase, Chain A, domain 2"/>
    <property type="match status" value="1"/>
</dbReference>
<dbReference type="FunFam" id="3.40.605.10:FF:000026">
    <property type="entry name" value="Aldehyde dehydrogenase, putative"/>
    <property type="match status" value="1"/>
</dbReference>
<dbReference type="Gene3D" id="3.40.605.10">
    <property type="entry name" value="Aldehyde Dehydrogenase, Chain A, domain 1"/>
    <property type="match status" value="2"/>
</dbReference>
<protein>
    <submittedName>
        <fullName evidence="4">ALDH-like protein</fullName>
    </submittedName>
</protein>
<keyword evidence="2" id="KW-0560">Oxidoreductase</keyword>
<dbReference type="InterPro" id="IPR016160">
    <property type="entry name" value="Ald_DH_CS_CYS"/>
</dbReference>
<reference evidence="4 5" key="1">
    <citation type="journal article" date="2019" name="Nat. Ecol. Evol.">
        <title>Megaphylogeny resolves global patterns of mushroom evolution.</title>
        <authorList>
            <person name="Varga T."/>
            <person name="Krizsan K."/>
            <person name="Foldi C."/>
            <person name="Dima B."/>
            <person name="Sanchez-Garcia M."/>
            <person name="Sanchez-Ramirez S."/>
            <person name="Szollosi G.J."/>
            <person name="Szarkandi J.G."/>
            <person name="Papp V."/>
            <person name="Albert L."/>
            <person name="Andreopoulos W."/>
            <person name="Angelini C."/>
            <person name="Antonin V."/>
            <person name="Barry K.W."/>
            <person name="Bougher N.L."/>
            <person name="Buchanan P."/>
            <person name="Buyck B."/>
            <person name="Bense V."/>
            <person name="Catcheside P."/>
            <person name="Chovatia M."/>
            <person name="Cooper J."/>
            <person name="Damon W."/>
            <person name="Desjardin D."/>
            <person name="Finy P."/>
            <person name="Geml J."/>
            <person name="Haridas S."/>
            <person name="Hughes K."/>
            <person name="Justo A."/>
            <person name="Karasinski D."/>
            <person name="Kautmanova I."/>
            <person name="Kiss B."/>
            <person name="Kocsube S."/>
            <person name="Kotiranta H."/>
            <person name="LaButti K.M."/>
            <person name="Lechner B.E."/>
            <person name="Liimatainen K."/>
            <person name="Lipzen A."/>
            <person name="Lukacs Z."/>
            <person name="Mihaltcheva S."/>
            <person name="Morgado L.N."/>
            <person name="Niskanen T."/>
            <person name="Noordeloos M.E."/>
            <person name="Ohm R.A."/>
            <person name="Ortiz-Santana B."/>
            <person name="Ovrebo C."/>
            <person name="Racz N."/>
            <person name="Riley R."/>
            <person name="Savchenko A."/>
            <person name="Shiryaev A."/>
            <person name="Soop K."/>
            <person name="Spirin V."/>
            <person name="Szebenyi C."/>
            <person name="Tomsovsky M."/>
            <person name="Tulloss R.E."/>
            <person name="Uehling J."/>
            <person name="Grigoriev I.V."/>
            <person name="Vagvolgyi C."/>
            <person name="Papp T."/>
            <person name="Martin F.M."/>
            <person name="Miettinen O."/>
            <person name="Hibbett D.S."/>
            <person name="Nagy L.G."/>
        </authorList>
    </citation>
    <scope>NUCLEOTIDE SEQUENCE [LARGE SCALE GENOMIC DNA]</scope>
    <source>
        <strain evidence="4 5">CBS 121175</strain>
    </source>
</reference>
<name>A0A5C3KK11_COPMA</name>
<feature type="domain" description="Aldehyde dehydrogenase" evidence="3">
    <location>
        <begin position="74"/>
        <end position="220"/>
    </location>
</feature>
<evidence type="ECO:0000256" key="1">
    <source>
        <dbReference type="ARBA" id="ARBA00009986"/>
    </source>
</evidence>
<dbReference type="SUPFAM" id="SSF53720">
    <property type="entry name" value="ALDH-like"/>
    <property type="match status" value="1"/>
</dbReference>
<keyword evidence="5" id="KW-1185">Reference proteome</keyword>
<dbReference type="Pfam" id="PF00171">
    <property type="entry name" value="Aldedh"/>
    <property type="match status" value="2"/>
</dbReference>
<dbReference type="GO" id="GO:0019413">
    <property type="term" value="P:acetate biosynthetic process"/>
    <property type="evidence" value="ECO:0007669"/>
    <property type="project" value="UniProtKB-ARBA"/>
</dbReference>
<evidence type="ECO:0000313" key="4">
    <source>
        <dbReference type="EMBL" id="TFK20247.1"/>
    </source>
</evidence>
<dbReference type="AlphaFoldDB" id="A0A5C3KK11"/>
<dbReference type="GO" id="GO:0004030">
    <property type="term" value="F:aldehyde dehydrogenase [NAD(P)+] activity"/>
    <property type="evidence" value="ECO:0007669"/>
    <property type="project" value="UniProtKB-ARBA"/>
</dbReference>
<dbReference type="FunFam" id="3.40.309.10:FF:000001">
    <property type="entry name" value="Mitochondrial aldehyde dehydrogenase 2"/>
    <property type="match status" value="1"/>
</dbReference>
<dbReference type="InterPro" id="IPR016162">
    <property type="entry name" value="Ald_DH_N"/>
</dbReference>
<accession>A0A5C3KK11</accession>
<dbReference type="STRING" id="230819.A0A5C3KK11"/>
<organism evidence="4 5">
    <name type="scientific">Coprinopsis marcescibilis</name>
    <name type="common">Agaric fungus</name>
    <name type="synonym">Psathyrella marcescibilis</name>
    <dbReference type="NCBI Taxonomy" id="230819"/>
    <lineage>
        <taxon>Eukaryota</taxon>
        <taxon>Fungi</taxon>
        <taxon>Dikarya</taxon>
        <taxon>Basidiomycota</taxon>
        <taxon>Agaricomycotina</taxon>
        <taxon>Agaricomycetes</taxon>
        <taxon>Agaricomycetidae</taxon>
        <taxon>Agaricales</taxon>
        <taxon>Agaricineae</taxon>
        <taxon>Psathyrellaceae</taxon>
        <taxon>Coprinopsis</taxon>
    </lineage>
</organism>
<evidence type="ECO:0000313" key="5">
    <source>
        <dbReference type="Proteomes" id="UP000307440"/>
    </source>
</evidence>
<dbReference type="PANTHER" id="PTHR11699">
    <property type="entry name" value="ALDEHYDE DEHYDROGENASE-RELATED"/>
    <property type="match status" value="1"/>
</dbReference>
<proteinExistence type="inferred from homology"/>
<evidence type="ECO:0000256" key="2">
    <source>
        <dbReference type="ARBA" id="ARBA00023002"/>
    </source>
</evidence>
<dbReference type="InterPro" id="IPR016161">
    <property type="entry name" value="Ald_DH/histidinol_DH"/>
</dbReference>
<dbReference type="Proteomes" id="UP000307440">
    <property type="component" value="Unassembled WGS sequence"/>
</dbReference>
<dbReference type="PROSITE" id="PS00070">
    <property type="entry name" value="ALDEHYDE_DEHYDR_CYS"/>
    <property type="match status" value="1"/>
</dbReference>
<evidence type="ECO:0000259" key="3">
    <source>
        <dbReference type="Pfam" id="PF00171"/>
    </source>
</evidence>
<dbReference type="InterPro" id="IPR016163">
    <property type="entry name" value="Ald_DH_C"/>
</dbReference>
<sequence length="327" mass="34420">MLAGPALATGNVIVLKPSEITPLTALRFADLVVEAGFPPGVVNIINGFGHTAGQAISEHPHISKVAFTGSTLVGKSPTIVFDDADLDQAAKWAAAGVFSNMGQMCVAGSRIFVQEGVCGEFVAKISAAAKALGNVSGDPFAEGTQHGPQISKIQVERVMSYIESGKAEGATVHVGGARIGNKGYFVQPTVFTDVKSDMKIAQEEIFGPVTAVFKFKAEEGMNLVLNFISAYVYITNHSNVPLSSEVIELANDTIYGLAAYVFSESIRGSLRVANALEAGSINSANLFDPGMPFGGYKQSGIGRELGEYAIESYTQAKSIHINLGIRL</sequence>